<reference evidence="4 5" key="1">
    <citation type="submission" date="2016-11" db="EMBL/GenBank/DDBJ databases">
        <authorList>
            <person name="Jaros S."/>
            <person name="Januszkiewicz K."/>
            <person name="Wedrychowicz H."/>
        </authorList>
    </citation>
    <scope>NUCLEOTIDE SEQUENCE [LARGE SCALE GENOMIC DNA]</scope>
    <source>
        <strain evidence="4 5">LMG 20594</strain>
    </source>
</reference>
<feature type="compositionally biased region" description="Polar residues" evidence="1">
    <location>
        <begin position="75"/>
        <end position="85"/>
    </location>
</feature>
<sequence>MNMIRIASGAIAIAASVCAFAQGGTDKSTTQAQPREEPGKAGQQMQEEAGKGVHGNASGTLMDKRAKAMSPEGASASSETAPIKQ</sequence>
<evidence type="ECO:0000313" key="4">
    <source>
        <dbReference type="EMBL" id="SHK45746.1"/>
    </source>
</evidence>
<gene>
    <name evidence="3" type="ORF">J2804_005241</name>
    <name evidence="4" type="ORF">SAMN05192548_102318</name>
</gene>
<dbReference type="RefSeq" id="WP_073430409.1">
    <property type="nucleotide sequence ID" value="NZ_CADFGY010000026.1"/>
</dbReference>
<protein>
    <submittedName>
        <fullName evidence="4">Uncharacterized protein</fullName>
    </submittedName>
</protein>
<evidence type="ECO:0000256" key="2">
    <source>
        <dbReference type="SAM" id="SignalP"/>
    </source>
</evidence>
<accession>A0A1M6SM79</accession>
<evidence type="ECO:0000313" key="6">
    <source>
        <dbReference type="Proteomes" id="UP001264340"/>
    </source>
</evidence>
<name>A0A1M6SM79_9BURK</name>
<evidence type="ECO:0000256" key="1">
    <source>
        <dbReference type="SAM" id="MobiDB-lite"/>
    </source>
</evidence>
<feature type="chain" id="PRO_5009920907" evidence="2">
    <location>
        <begin position="22"/>
        <end position="85"/>
    </location>
</feature>
<dbReference type="EMBL" id="JAVDRP010000013">
    <property type="protein sequence ID" value="MDR6411807.1"/>
    <property type="molecule type" value="Genomic_DNA"/>
</dbReference>
<proteinExistence type="predicted"/>
<dbReference type="GeneID" id="301980695"/>
<keyword evidence="2" id="KW-0732">Signal</keyword>
<dbReference type="KEGG" id="pts:CUJ90_21435"/>
<organism evidence="4 5">
    <name type="scientific">Paraburkholderia terricola</name>
    <dbReference type="NCBI Taxonomy" id="169427"/>
    <lineage>
        <taxon>Bacteria</taxon>
        <taxon>Pseudomonadati</taxon>
        <taxon>Pseudomonadota</taxon>
        <taxon>Betaproteobacteria</taxon>
        <taxon>Burkholderiales</taxon>
        <taxon>Burkholderiaceae</taxon>
        <taxon>Paraburkholderia</taxon>
    </lineage>
</organism>
<dbReference type="AlphaFoldDB" id="A0A1M6SM79"/>
<dbReference type="EMBL" id="FRAB01000023">
    <property type="protein sequence ID" value="SHK45746.1"/>
    <property type="molecule type" value="Genomic_DNA"/>
</dbReference>
<reference evidence="3 6" key="2">
    <citation type="submission" date="2023-07" db="EMBL/GenBank/DDBJ databases">
        <title>Sorghum-associated microbial communities from plants grown in Nebraska, USA.</title>
        <authorList>
            <person name="Schachtman D."/>
        </authorList>
    </citation>
    <scope>NUCLEOTIDE SEQUENCE [LARGE SCALE GENOMIC DNA]</scope>
    <source>
        <strain evidence="3 6">DS1316</strain>
    </source>
</reference>
<evidence type="ECO:0000313" key="5">
    <source>
        <dbReference type="Proteomes" id="UP000184395"/>
    </source>
</evidence>
<dbReference type="Proteomes" id="UP000184395">
    <property type="component" value="Unassembled WGS sequence"/>
</dbReference>
<feature type="signal peptide" evidence="2">
    <location>
        <begin position="1"/>
        <end position="21"/>
    </location>
</feature>
<dbReference type="OrthoDB" id="9102009at2"/>
<dbReference type="Proteomes" id="UP001264340">
    <property type="component" value="Unassembled WGS sequence"/>
</dbReference>
<feature type="region of interest" description="Disordered" evidence="1">
    <location>
        <begin position="24"/>
        <end position="85"/>
    </location>
</feature>
<evidence type="ECO:0000313" key="3">
    <source>
        <dbReference type="EMBL" id="MDR6411807.1"/>
    </source>
</evidence>
<keyword evidence="6" id="KW-1185">Reference proteome</keyword>